<organism evidence="2 3">
    <name type="scientific">Allorhodopirellula solitaria</name>
    <dbReference type="NCBI Taxonomy" id="2527987"/>
    <lineage>
        <taxon>Bacteria</taxon>
        <taxon>Pseudomonadati</taxon>
        <taxon>Planctomycetota</taxon>
        <taxon>Planctomycetia</taxon>
        <taxon>Pirellulales</taxon>
        <taxon>Pirellulaceae</taxon>
        <taxon>Allorhodopirellula</taxon>
    </lineage>
</organism>
<reference evidence="2 3" key="1">
    <citation type="submission" date="2019-02" db="EMBL/GenBank/DDBJ databases">
        <title>Deep-cultivation of Planctomycetes and their phenomic and genomic characterization uncovers novel biology.</title>
        <authorList>
            <person name="Wiegand S."/>
            <person name="Jogler M."/>
            <person name="Boedeker C."/>
            <person name="Pinto D."/>
            <person name="Vollmers J."/>
            <person name="Rivas-Marin E."/>
            <person name="Kohn T."/>
            <person name="Peeters S.H."/>
            <person name="Heuer A."/>
            <person name="Rast P."/>
            <person name="Oberbeckmann S."/>
            <person name="Bunk B."/>
            <person name="Jeske O."/>
            <person name="Meyerdierks A."/>
            <person name="Storesund J.E."/>
            <person name="Kallscheuer N."/>
            <person name="Luecker S."/>
            <person name="Lage O.M."/>
            <person name="Pohl T."/>
            <person name="Merkel B.J."/>
            <person name="Hornburger P."/>
            <person name="Mueller R.-W."/>
            <person name="Bruemmer F."/>
            <person name="Labrenz M."/>
            <person name="Spormann A.M."/>
            <person name="Op Den Camp H."/>
            <person name="Overmann J."/>
            <person name="Amann R."/>
            <person name="Jetten M.S.M."/>
            <person name="Mascher T."/>
            <person name="Medema M.H."/>
            <person name="Devos D.P."/>
            <person name="Kaster A.-K."/>
            <person name="Ovreas L."/>
            <person name="Rohde M."/>
            <person name="Galperin M.Y."/>
            <person name="Jogler C."/>
        </authorList>
    </citation>
    <scope>NUCLEOTIDE SEQUENCE [LARGE SCALE GENOMIC DNA]</scope>
    <source>
        <strain evidence="2 3">CA85</strain>
    </source>
</reference>
<comment type="caution">
    <text evidence="2">The sequence shown here is derived from an EMBL/GenBank/DDBJ whole genome shotgun (WGS) entry which is preliminary data.</text>
</comment>
<evidence type="ECO:0000256" key="1">
    <source>
        <dbReference type="SAM" id="MobiDB-lite"/>
    </source>
</evidence>
<dbReference type="OrthoDB" id="292272at2"/>
<gene>
    <name evidence="2" type="ORF">CA85_29810</name>
</gene>
<accession>A0A5C5XSD1</accession>
<dbReference type="AlphaFoldDB" id="A0A5C5XSD1"/>
<feature type="compositionally biased region" description="Polar residues" evidence="1">
    <location>
        <begin position="95"/>
        <end position="104"/>
    </location>
</feature>
<feature type="compositionally biased region" description="Low complexity" evidence="1">
    <location>
        <begin position="129"/>
        <end position="139"/>
    </location>
</feature>
<dbReference type="RefSeq" id="WP_146391930.1">
    <property type="nucleotide sequence ID" value="NZ_SJPK01000006.1"/>
</dbReference>
<evidence type="ECO:0000313" key="2">
    <source>
        <dbReference type="EMBL" id="TWT66117.1"/>
    </source>
</evidence>
<evidence type="ECO:0000313" key="3">
    <source>
        <dbReference type="Proteomes" id="UP000318053"/>
    </source>
</evidence>
<feature type="compositionally biased region" description="Low complexity" evidence="1">
    <location>
        <begin position="105"/>
        <end position="118"/>
    </location>
</feature>
<feature type="region of interest" description="Disordered" evidence="1">
    <location>
        <begin position="85"/>
        <end position="148"/>
    </location>
</feature>
<protein>
    <submittedName>
        <fullName evidence="2">Uncharacterized protein</fullName>
    </submittedName>
</protein>
<dbReference type="Proteomes" id="UP000318053">
    <property type="component" value="Unassembled WGS sequence"/>
</dbReference>
<proteinExistence type="predicted"/>
<name>A0A5C5XSD1_9BACT</name>
<sequence>MTPSQQLARVRNCVHAYCQGQYPDESIDLHDSIFINNGFYCGRKFRCEQFSAIWFAEEDQLKIHDTDGACLVSWNAAEMSEQVQELHQKQALAQAENSEQTQPAVPTEPVEPTESVEPLAPSTLPMVAPEPQHQAPQHQTAGETRRAA</sequence>
<keyword evidence="3" id="KW-1185">Reference proteome</keyword>
<dbReference type="EMBL" id="SJPK01000006">
    <property type="protein sequence ID" value="TWT66117.1"/>
    <property type="molecule type" value="Genomic_DNA"/>
</dbReference>